<evidence type="ECO:0000313" key="1">
    <source>
        <dbReference type="EMBL" id="JAD39564.1"/>
    </source>
</evidence>
<sequence>MSGLNMNYLHDCTFPILLVSYKLTEFHLKYTSLLLI</sequence>
<reference evidence="1" key="2">
    <citation type="journal article" date="2015" name="Data Brief">
        <title>Shoot transcriptome of the giant reed, Arundo donax.</title>
        <authorList>
            <person name="Barrero R.A."/>
            <person name="Guerrero F.D."/>
            <person name="Moolhuijzen P."/>
            <person name="Goolsby J.A."/>
            <person name="Tidwell J."/>
            <person name="Bellgard S.E."/>
            <person name="Bellgard M.I."/>
        </authorList>
    </citation>
    <scope>NUCLEOTIDE SEQUENCE</scope>
    <source>
        <tissue evidence="1">Shoot tissue taken approximately 20 cm above the soil surface</tissue>
    </source>
</reference>
<protein>
    <submittedName>
        <fullName evidence="1">Uncharacterized protein</fullName>
    </submittedName>
</protein>
<dbReference type="EMBL" id="GBRH01258331">
    <property type="protein sequence ID" value="JAD39564.1"/>
    <property type="molecule type" value="Transcribed_RNA"/>
</dbReference>
<proteinExistence type="predicted"/>
<dbReference type="AlphaFoldDB" id="A0A0A8ZJL0"/>
<organism evidence="1">
    <name type="scientific">Arundo donax</name>
    <name type="common">Giant reed</name>
    <name type="synonym">Donax arundinaceus</name>
    <dbReference type="NCBI Taxonomy" id="35708"/>
    <lineage>
        <taxon>Eukaryota</taxon>
        <taxon>Viridiplantae</taxon>
        <taxon>Streptophyta</taxon>
        <taxon>Embryophyta</taxon>
        <taxon>Tracheophyta</taxon>
        <taxon>Spermatophyta</taxon>
        <taxon>Magnoliopsida</taxon>
        <taxon>Liliopsida</taxon>
        <taxon>Poales</taxon>
        <taxon>Poaceae</taxon>
        <taxon>PACMAD clade</taxon>
        <taxon>Arundinoideae</taxon>
        <taxon>Arundineae</taxon>
        <taxon>Arundo</taxon>
    </lineage>
</organism>
<accession>A0A0A8ZJL0</accession>
<name>A0A0A8ZJL0_ARUDO</name>
<reference evidence="1" key="1">
    <citation type="submission" date="2014-09" db="EMBL/GenBank/DDBJ databases">
        <authorList>
            <person name="Magalhaes I.L.F."/>
            <person name="Oliveira U."/>
            <person name="Santos F.R."/>
            <person name="Vidigal T.H.D.A."/>
            <person name="Brescovit A.D."/>
            <person name="Santos A.J."/>
        </authorList>
    </citation>
    <scope>NUCLEOTIDE SEQUENCE</scope>
    <source>
        <tissue evidence="1">Shoot tissue taken approximately 20 cm above the soil surface</tissue>
    </source>
</reference>